<dbReference type="Pfam" id="PF04509">
    <property type="entry name" value="CheC"/>
    <property type="match status" value="2"/>
</dbReference>
<feature type="domain" description="CheC-like protein" evidence="8">
    <location>
        <begin position="129"/>
        <end position="164"/>
    </location>
</feature>
<dbReference type="Gene3D" id="3.40.1550.10">
    <property type="entry name" value="CheC-like"/>
    <property type="match status" value="1"/>
</dbReference>
<dbReference type="InterPro" id="IPR028976">
    <property type="entry name" value="CheC-like_sf"/>
</dbReference>
<evidence type="ECO:0000259" key="7">
    <source>
        <dbReference type="Pfam" id="PF01052"/>
    </source>
</evidence>
<dbReference type="CDD" id="cd17907">
    <property type="entry name" value="FliY_FliN-Y"/>
    <property type="match status" value="1"/>
</dbReference>
<dbReference type="Gene3D" id="2.30.330.10">
    <property type="entry name" value="SpoA-like"/>
    <property type="match status" value="1"/>
</dbReference>
<dbReference type="SUPFAM" id="SSF101801">
    <property type="entry name" value="Surface presentation of antigens (SPOA)"/>
    <property type="match status" value="1"/>
</dbReference>
<dbReference type="PRINTS" id="PR00956">
    <property type="entry name" value="FLGMOTORFLIN"/>
</dbReference>
<dbReference type="InterPro" id="IPR036429">
    <property type="entry name" value="SpoA-like_sf"/>
</dbReference>
<keyword evidence="3" id="KW-1003">Cell membrane</keyword>
<dbReference type="InterPro" id="IPR051469">
    <property type="entry name" value="FliN/MopA/SpaO"/>
</dbReference>
<dbReference type="NCBIfam" id="NF005995">
    <property type="entry name" value="PRK08119.1"/>
    <property type="match status" value="1"/>
</dbReference>
<evidence type="ECO:0000256" key="1">
    <source>
        <dbReference type="ARBA" id="ARBA00004413"/>
    </source>
</evidence>
<evidence type="ECO:0000256" key="3">
    <source>
        <dbReference type="ARBA" id="ARBA00022475"/>
    </source>
</evidence>
<name>A0ABT9LX50_9BACL</name>
<dbReference type="InterPro" id="IPR001172">
    <property type="entry name" value="FliN_T3SS_HrcQb"/>
</dbReference>
<dbReference type="Pfam" id="PF01052">
    <property type="entry name" value="FliMN_C"/>
    <property type="match status" value="1"/>
</dbReference>
<keyword evidence="9" id="KW-0966">Cell projection</keyword>
<reference evidence="9 10" key="1">
    <citation type="submission" date="2023-07" db="EMBL/GenBank/DDBJ databases">
        <title>Genomic Encyclopedia of Type Strains, Phase IV (KMG-IV): sequencing the most valuable type-strain genomes for metagenomic binning, comparative biology and taxonomic classification.</title>
        <authorList>
            <person name="Goeker M."/>
        </authorList>
    </citation>
    <scope>NUCLEOTIDE SEQUENCE [LARGE SCALE GENOMIC DNA]</scope>
    <source>
        <strain evidence="9 10">DSM 25924</strain>
    </source>
</reference>
<proteinExistence type="inferred from homology"/>
<evidence type="ECO:0000313" key="9">
    <source>
        <dbReference type="EMBL" id="MDP9728855.1"/>
    </source>
</evidence>
<keyword evidence="4" id="KW-0145">Chemotaxis</keyword>
<evidence type="ECO:0000256" key="6">
    <source>
        <dbReference type="ARBA" id="ARBA00023136"/>
    </source>
</evidence>
<sequence>MSDQQALSQEEIDALFRGGNQTSEKNQALTNEEADALGEIGNISFGSAATALSTLLQQRVEITTPSVSIINAQELPNQFPKPYVLVTVEYTVGLKGSNALAIELDDAKTIADLMLGGDGTNISGELNELHLSAVGEAMNQMMGGASTSMSQIFGSRIDISPPNVRVVDLASDDSIDLGFKGWLVNVEFALKVGELIDSRIMQLMPLQFADELLNKLGFHASDSSTENMSPEITDTVSSQPSANLTAGIQEEIPNAAKKEVAASAEALKNRPSTTVQRPEFVDFGGLEVTSHGQPRNLELLFDVPLNITVELGRTKRMIREVLDLAPGSIFELDKLAGEPVDILVNNKKIATGEVVVIDENFGVRVTDIISPSERVRNL</sequence>
<dbReference type="InterPro" id="IPR012826">
    <property type="entry name" value="FliN"/>
</dbReference>
<evidence type="ECO:0000313" key="10">
    <source>
        <dbReference type="Proteomes" id="UP001229209"/>
    </source>
</evidence>
<evidence type="ECO:0000256" key="2">
    <source>
        <dbReference type="ARBA" id="ARBA00009226"/>
    </source>
</evidence>
<evidence type="ECO:0000259" key="8">
    <source>
        <dbReference type="Pfam" id="PF04509"/>
    </source>
</evidence>
<dbReference type="InterPro" id="IPR001543">
    <property type="entry name" value="FliN-like_C"/>
</dbReference>
<protein>
    <submittedName>
        <fullName evidence="9">Flagellar motor switch protein FliN/FliY</fullName>
    </submittedName>
</protein>
<dbReference type="Proteomes" id="UP001229209">
    <property type="component" value="Unassembled WGS sequence"/>
</dbReference>
<gene>
    <name evidence="9" type="ORF">J2S04_001806</name>
</gene>
<comment type="caution">
    <text evidence="9">The sequence shown here is derived from an EMBL/GenBank/DDBJ whole genome shotgun (WGS) entry which is preliminary data.</text>
</comment>
<dbReference type="RefSeq" id="WP_203114324.1">
    <property type="nucleotide sequence ID" value="NZ_JAURUO010000009.1"/>
</dbReference>
<evidence type="ECO:0000256" key="5">
    <source>
        <dbReference type="ARBA" id="ARBA00022779"/>
    </source>
</evidence>
<dbReference type="PANTHER" id="PTHR43484">
    <property type="match status" value="1"/>
</dbReference>
<accession>A0ABT9LX50</accession>
<dbReference type="NCBIfam" id="TIGR02480">
    <property type="entry name" value="fliN"/>
    <property type="match status" value="1"/>
</dbReference>
<comment type="similarity">
    <text evidence="2">Belongs to the FliN/MopA/SpaO family.</text>
</comment>
<comment type="subcellular location">
    <subcellularLocation>
        <location evidence="1">Cell membrane</location>
        <topology evidence="1">Peripheral membrane protein</topology>
        <orientation evidence="1">Cytoplasmic side</orientation>
    </subcellularLocation>
</comment>
<dbReference type="SUPFAM" id="SSF103039">
    <property type="entry name" value="CheC-like"/>
    <property type="match status" value="1"/>
</dbReference>
<keyword evidence="6" id="KW-0472">Membrane</keyword>
<keyword evidence="10" id="KW-1185">Reference proteome</keyword>
<keyword evidence="9" id="KW-0969">Cilium</keyword>
<keyword evidence="5" id="KW-0283">Flagellar rotation</keyword>
<dbReference type="InterPro" id="IPR007597">
    <property type="entry name" value="CheC"/>
</dbReference>
<organism evidence="9 10">
    <name type="scientific">Alicyclobacillus tolerans</name>
    <dbReference type="NCBI Taxonomy" id="90970"/>
    <lineage>
        <taxon>Bacteria</taxon>
        <taxon>Bacillati</taxon>
        <taxon>Bacillota</taxon>
        <taxon>Bacilli</taxon>
        <taxon>Bacillales</taxon>
        <taxon>Alicyclobacillaceae</taxon>
        <taxon>Alicyclobacillus</taxon>
    </lineage>
</organism>
<feature type="domain" description="Flagellar motor switch protein FliN-like C-terminal" evidence="7">
    <location>
        <begin position="299"/>
        <end position="369"/>
    </location>
</feature>
<evidence type="ECO:0000256" key="4">
    <source>
        <dbReference type="ARBA" id="ARBA00022500"/>
    </source>
</evidence>
<feature type="domain" description="CheC-like protein" evidence="8">
    <location>
        <begin position="32"/>
        <end position="69"/>
    </location>
</feature>
<dbReference type="EMBL" id="JAURUO010000009">
    <property type="protein sequence ID" value="MDP9728855.1"/>
    <property type="molecule type" value="Genomic_DNA"/>
</dbReference>
<keyword evidence="9" id="KW-0282">Flagellum</keyword>
<dbReference type="PANTHER" id="PTHR43484:SF1">
    <property type="entry name" value="FLAGELLAR MOTOR SWITCH PROTEIN FLIN"/>
    <property type="match status" value="1"/>
</dbReference>